<keyword evidence="2" id="KW-1185">Reference proteome</keyword>
<evidence type="ECO:0000313" key="1">
    <source>
        <dbReference type="EMBL" id="KAL0957141.1"/>
    </source>
</evidence>
<organism evidence="1 2">
    <name type="scientific">Hohenbuehelia grisea</name>
    <dbReference type="NCBI Taxonomy" id="104357"/>
    <lineage>
        <taxon>Eukaryota</taxon>
        <taxon>Fungi</taxon>
        <taxon>Dikarya</taxon>
        <taxon>Basidiomycota</taxon>
        <taxon>Agaricomycotina</taxon>
        <taxon>Agaricomycetes</taxon>
        <taxon>Agaricomycetidae</taxon>
        <taxon>Agaricales</taxon>
        <taxon>Pleurotineae</taxon>
        <taxon>Pleurotaceae</taxon>
        <taxon>Hohenbuehelia</taxon>
    </lineage>
</organism>
<protein>
    <submittedName>
        <fullName evidence="1">Uncharacterized protein</fullName>
    </submittedName>
</protein>
<dbReference type="Proteomes" id="UP001556367">
    <property type="component" value="Unassembled WGS sequence"/>
</dbReference>
<reference evidence="2" key="1">
    <citation type="submission" date="2024-06" db="EMBL/GenBank/DDBJ databases">
        <title>Multi-omics analyses provide insights into the biosynthesis of the anticancer antibiotic pleurotin in Hohenbuehelia grisea.</title>
        <authorList>
            <person name="Weaver J.A."/>
            <person name="Alberti F."/>
        </authorList>
    </citation>
    <scope>NUCLEOTIDE SEQUENCE [LARGE SCALE GENOMIC DNA]</scope>
    <source>
        <strain evidence="2">T-177</strain>
    </source>
</reference>
<proteinExistence type="predicted"/>
<comment type="caution">
    <text evidence="1">The sequence shown here is derived from an EMBL/GenBank/DDBJ whole genome shotgun (WGS) entry which is preliminary data.</text>
</comment>
<name>A0ABR3JNK9_9AGAR</name>
<evidence type="ECO:0000313" key="2">
    <source>
        <dbReference type="Proteomes" id="UP001556367"/>
    </source>
</evidence>
<dbReference type="EMBL" id="JASNQZ010000006">
    <property type="protein sequence ID" value="KAL0957141.1"/>
    <property type="molecule type" value="Genomic_DNA"/>
</dbReference>
<accession>A0ABR3JNK9</accession>
<gene>
    <name evidence="1" type="ORF">HGRIS_003233</name>
</gene>
<sequence>MPFNNSARRSIVLVPHPPCHRRTRRRSTPFTNSSRLYQERGSLDLELEISAKGVANGKDDVKAAHTHTRTHRPFPLPQHHGYARTYAHIIPHPSRPGKRQRSHHLRAICPSIACPDARPYPLVDLTSTSQELKPKPPLTLTRIRKPIYGLTIRKEVFKTRHLRYDMFGHIHVQLTPTTSHHPSAHVPNVLWKPVFSTHIAHPRHVPAQSGCAPVACSAMPALPSTPLPRHPLHAFTVTNGSNIRLSSSLANRLATRWRTCRRSARGATTDVYADARRVDEAARFEAGVAGEACHRHPHFHPQRHHHLLHH</sequence>